<dbReference type="InterPro" id="IPR001867">
    <property type="entry name" value="OmpR/PhoB-type_DNA-bd"/>
</dbReference>
<accession>A0ABV1GE00</accession>
<sequence length="398" mass="44601">MAGQLNVAMLGGLCVSVNGKTVFQEPEKLNKPWQILYYLALHADRMVPAGELLNQLWNPGELTDPANVLKNTVYALRRDLNAAGAEESTIVFENGGYRFDQNVQVCVDLNEFLHLCEKAKNAPESERADALLAAHRAFGGFVPETLSSRIWMVAPSIQCRQMYLRISYALFEALWAAQRLEELAEAAQRTHGFEAEDETVLLWHMRALQKLGRDEELARIYGRDARAIERRQGAALSQETETIRRQATGQEDRPAQDIGVVCSDLLQSARQENPPRGAYFCNYEVFKHTYALMARMALRKRQVVGVVLVTLRDGAGHELPRNALEDGMDRLKEAILCTLRKSDVFTRYSKDEFAMLMPMDDAGNAACVCRRLDAALGALAGQRDYSLKYQSAGLALEQ</sequence>
<comment type="similarity">
    <text evidence="1">Belongs to the AfsR/DnrI/RedD regulatory family.</text>
</comment>
<dbReference type="SMART" id="SM01043">
    <property type="entry name" value="BTAD"/>
    <property type="match status" value="1"/>
</dbReference>
<evidence type="ECO:0000256" key="4">
    <source>
        <dbReference type="ARBA" id="ARBA00023163"/>
    </source>
</evidence>
<feature type="DNA-binding region" description="OmpR/PhoB-type" evidence="5">
    <location>
        <begin position="1"/>
        <end position="101"/>
    </location>
</feature>
<protein>
    <submittedName>
        <fullName evidence="8">Winged helix-turn-helix domain-containing protein</fullName>
    </submittedName>
</protein>
<dbReference type="InterPro" id="IPR036388">
    <property type="entry name" value="WH-like_DNA-bd_sf"/>
</dbReference>
<organism evidence="8 9">
    <name type="scientific">Ruthenibacterium intestinale</name>
    <dbReference type="NCBI Taxonomy" id="3133163"/>
    <lineage>
        <taxon>Bacteria</taxon>
        <taxon>Bacillati</taxon>
        <taxon>Bacillota</taxon>
        <taxon>Clostridia</taxon>
        <taxon>Eubacteriales</taxon>
        <taxon>Oscillospiraceae</taxon>
        <taxon>Ruthenibacterium</taxon>
    </lineage>
</organism>
<evidence type="ECO:0000313" key="9">
    <source>
        <dbReference type="Proteomes" id="UP001477672"/>
    </source>
</evidence>
<dbReference type="InterPro" id="IPR000160">
    <property type="entry name" value="GGDEF_dom"/>
</dbReference>
<evidence type="ECO:0000259" key="7">
    <source>
        <dbReference type="PROSITE" id="PS51755"/>
    </source>
</evidence>
<feature type="domain" description="OmpR/PhoB-type" evidence="7">
    <location>
        <begin position="1"/>
        <end position="101"/>
    </location>
</feature>
<dbReference type="SMART" id="SM00862">
    <property type="entry name" value="Trans_reg_C"/>
    <property type="match status" value="1"/>
</dbReference>
<dbReference type="Gene3D" id="1.10.10.10">
    <property type="entry name" value="Winged helix-like DNA-binding domain superfamily/Winged helix DNA-binding domain"/>
    <property type="match status" value="1"/>
</dbReference>
<dbReference type="PROSITE" id="PS51755">
    <property type="entry name" value="OMPR_PHOB"/>
    <property type="match status" value="1"/>
</dbReference>
<dbReference type="Gene3D" id="3.30.70.270">
    <property type="match status" value="1"/>
</dbReference>
<dbReference type="Pfam" id="PF00486">
    <property type="entry name" value="Trans_reg_C"/>
    <property type="match status" value="1"/>
</dbReference>
<dbReference type="RefSeq" id="WP_349215495.1">
    <property type="nucleotide sequence ID" value="NZ_JBBMFA010000080.1"/>
</dbReference>
<dbReference type="PANTHER" id="PTHR35807:SF1">
    <property type="entry name" value="TRANSCRIPTIONAL REGULATOR REDD"/>
    <property type="match status" value="1"/>
</dbReference>
<dbReference type="PROSITE" id="PS50887">
    <property type="entry name" value="GGDEF"/>
    <property type="match status" value="1"/>
</dbReference>
<evidence type="ECO:0000256" key="1">
    <source>
        <dbReference type="ARBA" id="ARBA00005820"/>
    </source>
</evidence>
<dbReference type="InterPro" id="IPR043128">
    <property type="entry name" value="Rev_trsase/Diguanyl_cyclase"/>
</dbReference>
<evidence type="ECO:0000256" key="2">
    <source>
        <dbReference type="ARBA" id="ARBA00023015"/>
    </source>
</evidence>
<reference evidence="8 9" key="1">
    <citation type="submission" date="2024-03" db="EMBL/GenBank/DDBJ databases">
        <title>Human intestinal bacterial collection.</title>
        <authorList>
            <person name="Pauvert C."/>
            <person name="Hitch T.C.A."/>
            <person name="Clavel T."/>
        </authorList>
    </citation>
    <scope>NUCLEOTIDE SEQUENCE [LARGE SCALE GENOMIC DNA]</scope>
    <source>
        <strain evidence="8 9">CLA-JM-H11</strain>
    </source>
</reference>
<keyword evidence="3 5" id="KW-0238">DNA-binding</keyword>
<keyword evidence="9" id="KW-1185">Reference proteome</keyword>
<dbReference type="InterPro" id="IPR005158">
    <property type="entry name" value="BTAD"/>
</dbReference>
<dbReference type="InterPro" id="IPR051677">
    <property type="entry name" value="AfsR-DnrI-RedD_regulator"/>
</dbReference>
<dbReference type="Proteomes" id="UP001477672">
    <property type="component" value="Unassembled WGS sequence"/>
</dbReference>
<dbReference type="SUPFAM" id="SSF46894">
    <property type="entry name" value="C-terminal effector domain of the bipartite response regulators"/>
    <property type="match status" value="1"/>
</dbReference>
<gene>
    <name evidence="8" type="ORF">WMO24_06385</name>
</gene>
<dbReference type="SUPFAM" id="SSF55073">
    <property type="entry name" value="Nucleotide cyclase"/>
    <property type="match status" value="1"/>
</dbReference>
<keyword evidence="4" id="KW-0804">Transcription</keyword>
<keyword evidence="2" id="KW-0805">Transcription regulation</keyword>
<feature type="domain" description="GGDEF" evidence="6">
    <location>
        <begin position="302"/>
        <end position="398"/>
    </location>
</feature>
<evidence type="ECO:0000313" key="8">
    <source>
        <dbReference type="EMBL" id="MEQ2520053.1"/>
    </source>
</evidence>
<dbReference type="Gene3D" id="1.25.40.10">
    <property type="entry name" value="Tetratricopeptide repeat domain"/>
    <property type="match status" value="1"/>
</dbReference>
<dbReference type="PANTHER" id="PTHR35807">
    <property type="entry name" value="TRANSCRIPTIONAL REGULATOR REDD-RELATED"/>
    <property type="match status" value="1"/>
</dbReference>
<comment type="caution">
    <text evidence="8">The sequence shown here is derived from an EMBL/GenBank/DDBJ whole genome shotgun (WGS) entry which is preliminary data.</text>
</comment>
<evidence type="ECO:0000256" key="3">
    <source>
        <dbReference type="ARBA" id="ARBA00023125"/>
    </source>
</evidence>
<name>A0ABV1GE00_9FIRM</name>
<evidence type="ECO:0000256" key="5">
    <source>
        <dbReference type="PROSITE-ProRule" id="PRU01091"/>
    </source>
</evidence>
<dbReference type="InterPro" id="IPR029787">
    <property type="entry name" value="Nucleotide_cyclase"/>
</dbReference>
<dbReference type="SUPFAM" id="SSF48452">
    <property type="entry name" value="TPR-like"/>
    <property type="match status" value="1"/>
</dbReference>
<evidence type="ECO:0000259" key="6">
    <source>
        <dbReference type="PROSITE" id="PS50887"/>
    </source>
</evidence>
<dbReference type="InterPro" id="IPR011990">
    <property type="entry name" value="TPR-like_helical_dom_sf"/>
</dbReference>
<dbReference type="InterPro" id="IPR016032">
    <property type="entry name" value="Sig_transdc_resp-reg_C-effctor"/>
</dbReference>
<proteinExistence type="inferred from homology"/>
<dbReference type="Pfam" id="PF03704">
    <property type="entry name" value="BTAD"/>
    <property type="match status" value="1"/>
</dbReference>
<dbReference type="EMBL" id="JBBMFA010000080">
    <property type="protein sequence ID" value="MEQ2520053.1"/>
    <property type="molecule type" value="Genomic_DNA"/>
</dbReference>